<dbReference type="GO" id="GO:0022841">
    <property type="term" value="F:potassium ion leak channel activity"/>
    <property type="evidence" value="ECO:0007669"/>
    <property type="project" value="TreeGrafter"/>
</dbReference>
<evidence type="ECO:0000256" key="4">
    <source>
        <dbReference type="ARBA" id="ARBA00022989"/>
    </source>
</evidence>
<evidence type="ECO:0000256" key="7">
    <source>
        <dbReference type="ARBA" id="ARBA00023303"/>
    </source>
</evidence>
<keyword evidence="3 8" id="KW-0812">Transmembrane</keyword>
<dbReference type="Proteomes" id="UP000002729">
    <property type="component" value="Unassembled WGS sequence"/>
</dbReference>
<dbReference type="PRINTS" id="PR01333">
    <property type="entry name" value="2POREKCHANEL"/>
</dbReference>
<dbReference type="InParanoid" id="F0YSC7"/>
<evidence type="ECO:0000256" key="5">
    <source>
        <dbReference type="ARBA" id="ARBA00023065"/>
    </source>
</evidence>
<evidence type="ECO:0000256" key="9">
    <source>
        <dbReference type="SAM" id="Phobius"/>
    </source>
</evidence>
<keyword evidence="5 8" id="KW-0406">Ion transport</keyword>
<dbReference type="EMBL" id="GL833931">
    <property type="protein sequence ID" value="EGB01982.1"/>
    <property type="molecule type" value="Genomic_DNA"/>
</dbReference>
<feature type="domain" description="Potassium channel" evidence="10">
    <location>
        <begin position="91"/>
        <end position="144"/>
    </location>
</feature>
<dbReference type="AlphaFoldDB" id="F0YSC7"/>
<feature type="transmembrane region" description="Helical" evidence="9">
    <location>
        <begin position="162"/>
        <end position="180"/>
    </location>
</feature>
<comment type="subcellular location">
    <subcellularLocation>
        <location evidence="1">Membrane</location>
        <topology evidence="1">Multi-pass membrane protein</topology>
    </subcellularLocation>
</comment>
<feature type="transmembrane region" description="Helical" evidence="9">
    <location>
        <begin position="120"/>
        <end position="141"/>
    </location>
</feature>
<protein>
    <recommendedName>
        <fullName evidence="10">Potassium channel domain-containing protein</fullName>
    </recommendedName>
</protein>
<feature type="non-terminal residue" evidence="11">
    <location>
        <position position="254"/>
    </location>
</feature>
<dbReference type="PANTHER" id="PTHR11003:SF291">
    <property type="entry name" value="IP11374P"/>
    <property type="match status" value="1"/>
</dbReference>
<dbReference type="RefSeq" id="XP_009043319.1">
    <property type="nucleotide sequence ID" value="XM_009045071.1"/>
</dbReference>
<evidence type="ECO:0000256" key="2">
    <source>
        <dbReference type="ARBA" id="ARBA00022448"/>
    </source>
</evidence>
<feature type="domain" description="Potassium channel" evidence="10">
    <location>
        <begin position="171"/>
        <end position="236"/>
    </location>
</feature>
<dbReference type="OrthoDB" id="201316at2759"/>
<dbReference type="GeneID" id="20227403"/>
<keyword evidence="12" id="KW-1185">Reference proteome</keyword>
<evidence type="ECO:0000256" key="1">
    <source>
        <dbReference type="ARBA" id="ARBA00004141"/>
    </source>
</evidence>
<dbReference type="PANTHER" id="PTHR11003">
    <property type="entry name" value="POTASSIUM CHANNEL, SUBFAMILY K"/>
    <property type="match status" value="1"/>
</dbReference>
<feature type="transmembrane region" description="Helical" evidence="9">
    <location>
        <begin position="216"/>
        <end position="238"/>
    </location>
</feature>
<dbReference type="Gene3D" id="1.10.287.70">
    <property type="match status" value="2"/>
</dbReference>
<dbReference type="InterPro" id="IPR013099">
    <property type="entry name" value="K_chnl_dom"/>
</dbReference>
<sequence>MGSGPAMLALLLLAPKRPRLPRMAAIINANNTPKRRRGLPPLPTALVRGGRRGTSLKAPPVVQPAPRLPIAKALAAFAALAASATLALSRLECSLPDAAWLVATTATTTGFGDVAPITPAGRAVCCGVALAGFGLVGTLAARVVDDWVARQRNPGRRRRRSGLRLGLAAACLLLFGAAGLRRCDGLAWGDALYLSVMVATTTGYGDVVPSAAGRPFAAAFGLLSAVTFSNLVGALAVAPLERELAAARRAALVS</sequence>
<evidence type="ECO:0000256" key="8">
    <source>
        <dbReference type="RuleBase" id="RU003857"/>
    </source>
</evidence>
<keyword evidence="7 8" id="KW-0407">Ion channel</keyword>
<dbReference type="GO" id="GO:0030322">
    <property type="term" value="P:stabilization of membrane potential"/>
    <property type="evidence" value="ECO:0007669"/>
    <property type="project" value="TreeGrafter"/>
</dbReference>
<gene>
    <name evidence="11" type="ORF">AURANDRAFT_69308</name>
</gene>
<proteinExistence type="inferred from homology"/>
<dbReference type="SUPFAM" id="SSF81324">
    <property type="entry name" value="Voltage-gated potassium channels"/>
    <property type="match status" value="2"/>
</dbReference>
<accession>F0YSC7</accession>
<dbReference type="Pfam" id="PF07885">
    <property type="entry name" value="Ion_trans_2"/>
    <property type="match status" value="2"/>
</dbReference>
<dbReference type="GO" id="GO:0015271">
    <property type="term" value="F:outward rectifier potassium channel activity"/>
    <property type="evidence" value="ECO:0007669"/>
    <property type="project" value="TreeGrafter"/>
</dbReference>
<evidence type="ECO:0000256" key="6">
    <source>
        <dbReference type="ARBA" id="ARBA00023136"/>
    </source>
</evidence>
<name>F0YSC7_AURAN</name>
<keyword evidence="6 9" id="KW-0472">Membrane</keyword>
<keyword evidence="4 9" id="KW-1133">Transmembrane helix</keyword>
<evidence type="ECO:0000256" key="3">
    <source>
        <dbReference type="ARBA" id="ARBA00022692"/>
    </source>
</evidence>
<dbReference type="GO" id="GO:0005886">
    <property type="term" value="C:plasma membrane"/>
    <property type="evidence" value="ECO:0007669"/>
    <property type="project" value="TreeGrafter"/>
</dbReference>
<reference evidence="11 12" key="1">
    <citation type="journal article" date="2011" name="Proc. Natl. Acad. Sci. U.S.A.">
        <title>Niche of harmful alga Aureococcus anophagefferens revealed through ecogenomics.</title>
        <authorList>
            <person name="Gobler C.J."/>
            <person name="Berry D.L."/>
            <person name="Dyhrman S.T."/>
            <person name="Wilhelm S.W."/>
            <person name="Salamov A."/>
            <person name="Lobanov A.V."/>
            <person name="Zhang Y."/>
            <person name="Collier J.L."/>
            <person name="Wurch L.L."/>
            <person name="Kustka A.B."/>
            <person name="Dill B.D."/>
            <person name="Shah M."/>
            <person name="VerBerkmoes N.C."/>
            <person name="Kuo A."/>
            <person name="Terry A."/>
            <person name="Pangilinan J."/>
            <person name="Lindquist E.A."/>
            <person name="Lucas S."/>
            <person name="Paulsen I.T."/>
            <person name="Hattenrath-Lehmann T.K."/>
            <person name="Talmage S.C."/>
            <person name="Walker E.A."/>
            <person name="Koch F."/>
            <person name="Burson A.M."/>
            <person name="Marcoval M.A."/>
            <person name="Tang Y.Z."/>
            <person name="Lecleir G.R."/>
            <person name="Coyne K.J."/>
            <person name="Berg G.M."/>
            <person name="Bertrand E.M."/>
            <person name="Saito M.A."/>
            <person name="Gladyshev V.N."/>
            <person name="Grigoriev I.V."/>
        </authorList>
    </citation>
    <scope>NUCLEOTIDE SEQUENCE [LARGE SCALE GENOMIC DNA]</scope>
    <source>
        <strain evidence="12">CCMP 1984</strain>
    </source>
</reference>
<dbReference type="InterPro" id="IPR003280">
    <property type="entry name" value="2pore_dom_K_chnl"/>
</dbReference>
<comment type="similarity">
    <text evidence="8">Belongs to the two pore domain potassium channel (TC 1.A.1.8) family.</text>
</comment>
<organism evidence="12">
    <name type="scientific">Aureococcus anophagefferens</name>
    <name type="common">Harmful bloom alga</name>
    <dbReference type="NCBI Taxonomy" id="44056"/>
    <lineage>
        <taxon>Eukaryota</taxon>
        <taxon>Sar</taxon>
        <taxon>Stramenopiles</taxon>
        <taxon>Ochrophyta</taxon>
        <taxon>Pelagophyceae</taxon>
        <taxon>Pelagomonadales</taxon>
        <taxon>Pelagomonadaceae</taxon>
        <taxon>Aureococcus</taxon>
    </lineage>
</organism>
<evidence type="ECO:0000313" key="12">
    <source>
        <dbReference type="Proteomes" id="UP000002729"/>
    </source>
</evidence>
<evidence type="ECO:0000259" key="10">
    <source>
        <dbReference type="Pfam" id="PF07885"/>
    </source>
</evidence>
<dbReference type="eggNOG" id="KOG1418">
    <property type="taxonomic scope" value="Eukaryota"/>
</dbReference>
<dbReference type="KEGG" id="aaf:AURANDRAFT_69308"/>
<evidence type="ECO:0000313" key="11">
    <source>
        <dbReference type="EMBL" id="EGB01982.1"/>
    </source>
</evidence>
<keyword evidence="2 8" id="KW-0813">Transport</keyword>